<comment type="caution">
    <text evidence="3">The sequence shown here is derived from an EMBL/GenBank/DDBJ whole genome shotgun (WGS) entry which is preliminary data.</text>
</comment>
<dbReference type="RefSeq" id="WP_320556249.1">
    <property type="nucleotide sequence ID" value="NZ_JAXDAE010000011.1"/>
</dbReference>
<feature type="domain" description="GSCFA" evidence="2">
    <location>
        <begin position="22"/>
        <end position="258"/>
    </location>
</feature>
<reference evidence="3 4" key="1">
    <citation type="submission" date="2023-11" db="EMBL/GenBank/DDBJ databases">
        <title>Winogradskyella pelagius sp. nov., isolated from coastal sediment.</title>
        <authorList>
            <person name="Li F."/>
        </authorList>
    </citation>
    <scope>NUCLEOTIDE SEQUENCE [LARGE SCALE GENOMIC DNA]</scope>
    <source>
        <strain evidence="3 4">KCTC 23502</strain>
    </source>
</reference>
<dbReference type="Gene3D" id="3.40.50.1110">
    <property type="entry name" value="SGNH hydrolase"/>
    <property type="match status" value="1"/>
</dbReference>
<evidence type="ECO:0000313" key="4">
    <source>
        <dbReference type="Proteomes" id="UP001285855"/>
    </source>
</evidence>
<name>A0ABU5EQU8_9FLAO</name>
<evidence type="ECO:0000313" key="3">
    <source>
        <dbReference type="EMBL" id="MDY2587898.1"/>
    </source>
</evidence>
<dbReference type="Pfam" id="PF08885">
    <property type="entry name" value="GSCFA"/>
    <property type="match status" value="1"/>
</dbReference>
<proteinExistence type="predicted"/>
<dbReference type="EC" id="3.1.-.-" evidence="3"/>
<dbReference type="EMBL" id="JAXDAE010000011">
    <property type="protein sequence ID" value="MDY2587898.1"/>
    <property type="molecule type" value="Genomic_DNA"/>
</dbReference>
<evidence type="ECO:0000256" key="1">
    <source>
        <dbReference type="SAM" id="Coils"/>
    </source>
</evidence>
<dbReference type="GO" id="GO:0016787">
    <property type="term" value="F:hydrolase activity"/>
    <property type="evidence" value="ECO:0007669"/>
    <property type="project" value="UniProtKB-KW"/>
</dbReference>
<dbReference type="InterPro" id="IPR036514">
    <property type="entry name" value="SGNH_hydro_sf"/>
</dbReference>
<dbReference type="InterPro" id="IPR014982">
    <property type="entry name" value="GSCFA"/>
</dbReference>
<evidence type="ECO:0000259" key="2">
    <source>
        <dbReference type="Pfam" id="PF08885"/>
    </source>
</evidence>
<sequence length="317" mass="37164">MNLQTYTKLDKQLHHQIDYTSKLMLLGSCFSENIGSKFEYHKFQSEINPFGILFHPIAVENLITRSINKDFYKEDDLISHNEIWSCFDAHSKMNAFSKKDLLNNLNDTIESTHKNINTATHLIITLGTAWVYRYIASDRIVANCHKIPQKQFLKELLPIDDIVASLEKIVALVRSVNPEVNFIFTVSPVRHLKDGFVENNQSKAHLLAAIHQLVEPRKRLFYFPSYEIMMDELRDYRFYNQDMIHPNDVAIDYIWEKFKTVWLTQEAILTLKKVASIQAKKAHRPFHPNSEAHRHFLQQLKIEIDALQKEVSHIKFD</sequence>
<gene>
    <name evidence="3" type="ORF">SNF14_11160</name>
</gene>
<keyword evidence="1" id="KW-0175">Coiled coil</keyword>
<organism evidence="3 4">
    <name type="scientific">Winogradskyella aquimaris</name>
    <dbReference type="NCBI Taxonomy" id="864074"/>
    <lineage>
        <taxon>Bacteria</taxon>
        <taxon>Pseudomonadati</taxon>
        <taxon>Bacteroidota</taxon>
        <taxon>Flavobacteriia</taxon>
        <taxon>Flavobacteriales</taxon>
        <taxon>Flavobacteriaceae</taxon>
        <taxon>Winogradskyella</taxon>
    </lineage>
</organism>
<keyword evidence="3" id="KW-0378">Hydrolase</keyword>
<accession>A0ABU5EQU8</accession>
<dbReference type="Proteomes" id="UP001285855">
    <property type="component" value="Unassembled WGS sequence"/>
</dbReference>
<protein>
    <submittedName>
        <fullName evidence="3">GSCFA domain-containing protein</fullName>
        <ecNumber evidence="3">3.1.-.-</ecNumber>
    </submittedName>
</protein>
<feature type="coiled-coil region" evidence="1">
    <location>
        <begin position="290"/>
        <end position="317"/>
    </location>
</feature>
<keyword evidence="4" id="KW-1185">Reference proteome</keyword>
<dbReference type="SUPFAM" id="SSF52266">
    <property type="entry name" value="SGNH hydrolase"/>
    <property type="match status" value="1"/>
</dbReference>